<dbReference type="PANTHER" id="PTHR46756">
    <property type="entry name" value="TRANSGELIN"/>
    <property type="match status" value="1"/>
</dbReference>
<evidence type="ECO:0000313" key="8">
    <source>
        <dbReference type="Proteomes" id="UP000515152"/>
    </source>
</evidence>
<name>A0A6P8FUS1_CLUHA</name>
<evidence type="ECO:0000256" key="5">
    <source>
        <dbReference type="SAM" id="MobiDB-lite"/>
    </source>
</evidence>
<feature type="compositionally biased region" description="Polar residues" evidence="5">
    <location>
        <begin position="523"/>
        <end position="532"/>
    </location>
</feature>
<dbReference type="GO" id="GO:0051764">
    <property type="term" value="P:actin crosslink formation"/>
    <property type="evidence" value="ECO:0007669"/>
    <property type="project" value="TreeGrafter"/>
</dbReference>
<comment type="similarity">
    <text evidence="4">Belongs to the GAS2 family.</text>
</comment>
<dbReference type="SMART" id="SM00033">
    <property type="entry name" value="CH"/>
    <property type="match status" value="1"/>
</dbReference>
<dbReference type="GO" id="GO:0005737">
    <property type="term" value="C:cytoplasm"/>
    <property type="evidence" value="ECO:0007669"/>
    <property type="project" value="TreeGrafter"/>
</dbReference>
<accession>A0A6P8FUS1</accession>
<dbReference type="CDD" id="cd21268">
    <property type="entry name" value="CH_GAS2L1_2"/>
    <property type="match status" value="1"/>
</dbReference>
<reference evidence="9" key="1">
    <citation type="submission" date="2025-08" db="UniProtKB">
        <authorList>
            <consortium name="RefSeq"/>
        </authorList>
    </citation>
    <scope>IDENTIFICATION</scope>
</reference>
<feature type="domain" description="GAR" evidence="7">
    <location>
        <begin position="190"/>
        <end position="262"/>
    </location>
</feature>
<dbReference type="PROSITE" id="PS50021">
    <property type="entry name" value="CH"/>
    <property type="match status" value="1"/>
</dbReference>
<evidence type="ECO:0000259" key="6">
    <source>
        <dbReference type="PROSITE" id="PS50021"/>
    </source>
</evidence>
<sequence length="951" mass="105621">MSGIQHATNQSIKAFKSSEEYLYAMKEDLAEWLKDLYNIDIDVSNILEVLETGAILCNHANNVTKVAEDFLCTYGHVAGIQLPSSGVTCISSAQPSTFLARDNISNFINWCRKQMDIQDVLMFETDDLVLRKNEKNFVLCLLEVARRASRFGMAAPVLIQLEQEIEEEIREEMDLPMEQTPLTKPQRRLSNTQNLDEMVRGLISRCTCPTQFPMVKVSEGKYRVGDSSTLIFVRILRKHVMVRVGGGWDTLEHYLDKHDPCRCTSLSESISSRCPIYFVCCHKVAQRPATPMHEIKARLGPRQDGQAGVGTPTTLLLTRAQSPLQPVAWSSPGSARGLGPGPAPCPSRSPDPGLRHLRSPSPRRFRERASTPARRQNSESQDDSSLNTSSRMGREAVRVSPAHRHTTSLPRTAMSPVPHREPPRTPTPHAIQKNPGLQSQCDPDTRLNQTFTKSQFAMKLRQSAAGSDHKCGDGQSISDRQRGPGPVRPYTPVQEPTPQNIPSAVKHSVTENSHNSHRRYSSPKRQGVTSHGSPARPFRHIKKSLFSLLGGNTFEKKLAPDEQTAGSALHGNGQRRQSMAKRNVFTPAATGQDLLDDQSPQQSSNVPGVSNPPVSPGEELPCGQRVTERACLFTPPPITPAQEAILYQSLEHEILSNLQELNLDSDDGSSTVEENISQHSPQCPQSTRALSHHQSPGSTLPADSSCVRQKQTACVSSTPGNSKDLGFECVIDELRHSRRTLEKVSVERWVNTLPFSSRRSRREAAAVVDSSHLRPTQPCTASSWTSTGSSLESKERMEAVTALILSQVVDGGEIAKDSDKQRRPRSSSFRQRRSLRKPERVPSIYKLKLKPHIRPRQDHRPDRKPSKIPKPISCRRTRENEESGLGKDSTESGTSSEKNNRLHSNRGEERPLTNRPMDLNSRSITQTSPYEGVQGGRVAVKCSTEELETWV</sequence>
<dbReference type="GO" id="GO:1904825">
    <property type="term" value="P:protein localization to microtubule plus-end"/>
    <property type="evidence" value="ECO:0007669"/>
    <property type="project" value="TreeGrafter"/>
</dbReference>
<feature type="compositionally biased region" description="Basic residues" evidence="5">
    <location>
        <begin position="355"/>
        <end position="366"/>
    </location>
</feature>
<dbReference type="GO" id="GO:0001725">
    <property type="term" value="C:stress fiber"/>
    <property type="evidence" value="ECO:0007669"/>
    <property type="project" value="TreeGrafter"/>
</dbReference>
<evidence type="ECO:0000256" key="2">
    <source>
        <dbReference type="ARBA" id="ARBA00022490"/>
    </source>
</evidence>
<dbReference type="PANTHER" id="PTHR46756:SF21">
    <property type="entry name" value="GAS2-LIKE PROTEIN 2"/>
    <property type="match status" value="1"/>
</dbReference>
<dbReference type="GO" id="GO:0031110">
    <property type="term" value="P:regulation of microtubule polymerization or depolymerization"/>
    <property type="evidence" value="ECO:0007669"/>
    <property type="project" value="TreeGrafter"/>
</dbReference>
<dbReference type="InterPro" id="IPR036872">
    <property type="entry name" value="CH_dom_sf"/>
</dbReference>
<feature type="compositionally biased region" description="Polar residues" evidence="5">
    <location>
        <begin position="920"/>
        <end position="929"/>
    </location>
</feature>
<dbReference type="Gene3D" id="1.10.418.10">
    <property type="entry name" value="Calponin-like domain"/>
    <property type="match status" value="1"/>
</dbReference>
<feature type="compositionally biased region" description="Basic residues" evidence="5">
    <location>
        <begin position="822"/>
        <end position="835"/>
    </location>
</feature>
<dbReference type="SUPFAM" id="SSF143575">
    <property type="entry name" value="GAS2 domain-like"/>
    <property type="match status" value="1"/>
</dbReference>
<keyword evidence="3" id="KW-0206">Cytoskeleton</keyword>
<feature type="compositionally biased region" description="Low complexity" evidence="5">
    <location>
        <begin position="597"/>
        <end position="612"/>
    </location>
</feature>
<dbReference type="GO" id="GO:0008093">
    <property type="term" value="F:cytoskeletal anchor activity"/>
    <property type="evidence" value="ECO:0007669"/>
    <property type="project" value="TreeGrafter"/>
</dbReference>
<organism evidence="8 9">
    <name type="scientific">Clupea harengus</name>
    <name type="common">Atlantic herring</name>
    <dbReference type="NCBI Taxonomy" id="7950"/>
    <lineage>
        <taxon>Eukaryota</taxon>
        <taxon>Metazoa</taxon>
        <taxon>Chordata</taxon>
        <taxon>Craniata</taxon>
        <taxon>Vertebrata</taxon>
        <taxon>Euteleostomi</taxon>
        <taxon>Actinopterygii</taxon>
        <taxon>Neopterygii</taxon>
        <taxon>Teleostei</taxon>
        <taxon>Clupei</taxon>
        <taxon>Clupeiformes</taxon>
        <taxon>Clupeoidei</taxon>
        <taxon>Clupeidae</taxon>
        <taxon>Clupea</taxon>
    </lineage>
</organism>
<dbReference type="Pfam" id="PF02187">
    <property type="entry name" value="GAS2"/>
    <property type="match status" value="1"/>
</dbReference>
<feature type="region of interest" description="Disordered" evidence="5">
    <location>
        <begin position="591"/>
        <end position="621"/>
    </location>
</feature>
<dbReference type="OrthoDB" id="206130at2759"/>
<dbReference type="KEGG" id="char:105895305"/>
<keyword evidence="8" id="KW-1185">Reference proteome</keyword>
<feature type="domain" description="Calponin-homology (CH)" evidence="6">
    <location>
        <begin position="23"/>
        <end position="149"/>
    </location>
</feature>
<dbReference type="InterPro" id="IPR036534">
    <property type="entry name" value="GAR_dom_sf"/>
</dbReference>
<dbReference type="AlphaFoldDB" id="A0A6P8FUS1"/>
<evidence type="ECO:0000313" key="9">
    <source>
        <dbReference type="RefSeq" id="XP_031427140.1"/>
    </source>
</evidence>
<feature type="region of interest" description="Disordered" evidence="5">
    <location>
        <begin position="760"/>
        <end position="792"/>
    </location>
</feature>
<feature type="region of interest" description="Disordered" evidence="5">
    <location>
        <begin position="326"/>
        <end position="445"/>
    </location>
</feature>
<feature type="region of interest" description="Disordered" evidence="5">
    <location>
        <begin position="814"/>
        <end position="932"/>
    </location>
</feature>
<dbReference type="GO" id="GO:0005884">
    <property type="term" value="C:actin filament"/>
    <property type="evidence" value="ECO:0007669"/>
    <property type="project" value="TreeGrafter"/>
</dbReference>
<dbReference type="GeneID" id="105895305"/>
<feature type="region of interest" description="Disordered" evidence="5">
    <location>
        <begin position="665"/>
        <end position="704"/>
    </location>
</feature>
<keyword evidence="2" id="KW-0963">Cytoplasm</keyword>
<evidence type="ECO:0000256" key="1">
    <source>
        <dbReference type="ARBA" id="ARBA00004245"/>
    </source>
</evidence>
<feature type="compositionally biased region" description="Basic and acidic residues" evidence="5">
    <location>
        <begin position="876"/>
        <end position="890"/>
    </location>
</feature>
<protein>
    <submittedName>
        <fullName evidence="9">GAS2-like protein 2A</fullName>
    </submittedName>
</protein>
<evidence type="ECO:0000256" key="4">
    <source>
        <dbReference type="ARBA" id="ARBA00038441"/>
    </source>
</evidence>
<dbReference type="GO" id="GO:0001578">
    <property type="term" value="P:microtubule bundle formation"/>
    <property type="evidence" value="ECO:0007669"/>
    <property type="project" value="TreeGrafter"/>
</dbReference>
<feature type="compositionally biased region" description="Basic and acidic residues" evidence="5">
    <location>
        <begin position="855"/>
        <end position="865"/>
    </location>
</feature>
<feature type="region of interest" description="Disordered" evidence="5">
    <location>
        <begin position="461"/>
        <end position="539"/>
    </location>
</feature>
<dbReference type="Pfam" id="PF00307">
    <property type="entry name" value="CH"/>
    <property type="match status" value="1"/>
</dbReference>
<dbReference type="PROSITE" id="PS51460">
    <property type="entry name" value="GAR"/>
    <property type="match status" value="1"/>
</dbReference>
<dbReference type="SUPFAM" id="SSF47576">
    <property type="entry name" value="Calponin-homology domain, CH-domain"/>
    <property type="match status" value="1"/>
</dbReference>
<dbReference type="InterPro" id="IPR001715">
    <property type="entry name" value="CH_dom"/>
</dbReference>
<dbReference type="GO" id="GO:0051015">
    <property type="term" value="F:actin filament binding"/>
    <property type="evidence" value="ECO:0007669"/>
    <property type="project" value="TreeGrafter"/>
</dbReference>
<dbReference type="SMART" id="SM00243">
    <property type="entry name" value="GAS2"/>
    <property type="match status" value="1"/>
</dbReference>
<evidence type="ECO:0000259" key="7">
    <source>
        <dbReference type="PROSITE" id="PS51460"/>
    </source>
</evidence>
<dbReference type="InterPro" id="IPR003108">
    <property type="entry name" value="GAR_dom"/>
</dbReference>
<dbReference type="RefSeq" id="XP_031427140.1">
    <property type="nucleotide sequence ID" value="XM_031571280.2"/>
</dbReference>
<dbReference type="GO" id="GO:0035371">
    <property type="term" value="C:microtubule plus-end"/>
    <property type="evidence" value="ECO:0007669"/>
    <property type="project" value="TreeGrafter"/>
</dbReference>
<evidence type="ECO:0000256" key="3">
    <source>
        <dbReference type="ARBA" id="ARBA00023212"/>
    </source>
</evidence>
<dbReference type="GO" id="GO:0008017">
    <property type="term" value="F:microtubule binding"/>
    <property type="evidence" value="ECO:0007669"/>
    <property type="project" value="InterPro"/>
</dbReference>
<gene>
    <name evidence="9" type="primary">LOC105895305</name>
</gene>
<feature type="compositionally biased region" description="Polar residues" evidence="5">
    <location>
        <begin position="435"/>
        <end position="445"/>
    </location>
</feature>
<feature type="compositionally biased region" description="Low complexity" evidence="5">
    <location>
        <begin position="780"/>
        <end position="791"/>
    </location>
</feature>
<dbReference type="Gene3D" id="3.30.920.20">
    <property type="entry name" value="Gas2-like domain"/>
    <property type="match status" value="1"/>
</dbReference>
<comment type="subcellular location">
    <subcellularLocation>
        <location evidence="1">Cytoplasm</location>
        <location evidence="1">Cytoskeleton</location>
    </subcellularLocation>
</comment>
<dbReference type="Proteomes" id="UP000515152">
    <property type="component" value="Chromosome 8"/>
</dbReference>
<proteinExistence type="inferred from homology"/>
<feature type="compositionally biased region" description="Polar residues" evidence="5">
    <location>
        <begin position="373"/>
        <end position="391"/>
    </location>
</feature>